<sequence length="108" mass="12530">MLKFHCHTCEESFNISFENLYNKESICCQNCGHYVPTDVVKSLRDFSTAYMDAVDSLYNAGEYKKCWSLSIAGSDTLVPKKKEKLSNFLDNLDNNKNVSYWKHRSKKD</sequence>
<reference evidence="1 2" key="1">
    <citation type="submission" date="2012-12" db="EMBL/GenBank/DDBJ databases">
        <title>The Genome Sequence of Bacillus cereus VD021.</title>
        <authorList>
            <consortium name="The Broad Institute Genome Sequencing Platform"/>
            <consortium name="The Broad Institute Genome Sequencing Center for Infectious Disease"/>
            <person name="Feldgarden M."/>
            <person name="Van der Auwera G.A."/>
            <person name="Mahillon J."/>
            <person name="Duprez V."/>
            <person name="Timmery S."/>
            <person name="Mattelet C."/>
            <person name="Dierick K."/>
            <person name="Sun M."/>
            <person name="Yu Z."/>
            <person name="Zhu L."/>
            <person name="Hu X."/>
            <person name="Shank E.B."/>
            <person name="Swiecicka I."/>
            <person name="Hansen B.M."/>
            <person name="Andrup L."/>
            <person name="Walker B."/>
            <person name="Young S.K."/>
            <person name="Zeng Q."/>
            <person name="Gargeya S."/>
            <person name="Fitzgerald M."/>
            <person name="Haas B."/>
            <person name="Abouelleil A."/>
            <person name="Alvarado L."/>
            <person name="Arachchi H.M."/>
            <person name="Berlin A.M."/>
            <person name="Chapman S.B."/>
            <person name="Dewar J."/>
            <person name="Goldberg J."/>
            <person name="Griggs A."/>
            <person name="Gujja S."/>
            <person name="Hansen M."/>
            <person name="Howarth C."/>
            <person name="Imamovic A."/>
            <person name="Larimer J."/>
            <person name="McCowan C."/>
            <person name="Murphy C."/>
            <person name="Neiman D."/>
            <person name="Pearson M."/>
            <person name="Priest M."/>
            <person name="Roberts A."/>
            <person name="Saif S."/>
            <person name="Shea T."/>
            <person name="Sisk P."/>
            <person name="Sykes S."/>
            <person name="Wortman J."/>
            <person name="Nusbaum C."/>
            <person name="Birren B."/>
        </authorList>
    </citation>
    <scope>NUCLEOTIDE SEQUENCE [LARGE SCALE GENOMIC DNA]</scope>
    <source>
        <strain evidence="1 2">VD021</strain>
    </source>
</reference>
<dbReference type="RefSeq" id="WP_016101653.1">
    <property type="nucleotide sequence ID" value="NZ_KB976279.1"/>
</dbReference>
<evidence type="ECO:0000313" key="2">
    <source>
        <dbReference type="Proteomes" id="UP000014040"/>
    </source>
</evidence>
<gene>
    <name evidence="1" type="ORF">IIC_02380</name>
</gene>
<organism evidence="1 2">
    <name type="scientific">Bacillus cereus VD021</name>
    <dbReference type="NCBI Taxonomy" id="1053224"/>
    <lineage>
        <taxon>Bacteria</taxon>
        <taxon>Bacillati</taxon>
        <taxon>Bacillota</taxon>
        <taxon>Bacilli</taxon>
        <taxon>Bacillales</taxon>
        <taxon>Bacillaceae</taxon>
        <taxon>Bacillus</taxon>
        <taxon>Bacillus cereus group</taxon>
    </lineage>
</organism>
<accession>R8HQ93</accession>
<name>R8HQ93_BACCE</name>
<dbReference type="Proteomes" id="UP000014040">
    <property type="component" value="Unassembled WGS sequence"/>
</dbReference>
<dbReference type="AlphaFoldDB" id="R8HQ93"/>
<dbReference type="EMBL" id="AHES01000022">
    <property type="protein sequence ID" value="EOO74926.1"/>
    <property type="molecule type" value="Genomic_DNA"/>
</dbReference>
<comment type="caution">
    <text evidence="1">The sequence shown here is derived from an EMBL/GenBank/DDBJ whole genome shotgun (WGS) entry which is preliminary data.</text>
</comment>
<dbReference type="HOGENOM" id="CLU_156365_0_0_9"/>
<evidence type="ECO:0000313" key="1">
    <source>
        <dbReference type="EMBL" id="EOO74926.1"/>
    </source>
</evidence>
<proteinExistence type="predicted"/>
<protein>
    <submittedName>
        <fullName evidence="1">Uncharacterized protein</fullName>
    </submittedName>
</protein>